<evidence type="ECO:0000256" key="1">
    <source>
        <dbReference type="SAM" id="Phobius"/>
    </source>
</evidence>
<organism evidence="3 4">
    <name type="scientific">Noviherbaspirillum album</name>
    <dbReference type="NCBI Taxonomy" id="3080276"/>
    <lineage>
        <taxon>Bacteria</taxon>
        <taxon>Pseudomonadati</taxon>
        <taxon>Pseudomonadota</taxon>
        <taxon>Betaproteobacteria</taxon>
        <taxon>Burkholderiales</taxon>
        <taxon>Oxalobacteraceae</taxon>
        <taxon>Noviherbaspirillum</taxon>
    </lineage>
</organism>
<accession>A0ABU6JFY3</accession>
<keyword evidence="1" id="KW-0812">Transmembrane</keyword>
<dbReference type="EMBL" id="JAWIIV010000032">
    <property type="protein sequence ID" value="MEC4722581.1"/>
    <property type="molecule type" value="Genomic_DNA"/>
</dbReference>
<dbReference type="Proteomes" id="UP001352263">
    <property type="component" value="Unassembled WGS sequence"/>
</dbReference>
<feature type="transmembrane region" description="Helical" evidence="1">
    <location>
        <begin position="303"/>
        <end position="322"/>
    </location>
</feature>
<reference evidence="3 4" key="1">
    <citation type="submission" date="2023-10" db="EMBL/GenBank/DDBJ databases">
        <title>Noviherbaspirillum sp. CPCC 100848 genome assembly.</title>
        <authorList>
            <person name="Li X.Y."/>
            <person name="Fang X.M."/>
        </authorList>
    </citation>
    <scope>NUCLEOTIDE SEQUENCE [LARGE SCALE GENOMIC DNA]</scope>
    <source>
        <strain evidence="3 4">CPCC 100848</strain>
    </source>
</reference>
<dbReference type="Pfam" id="PF00892">
    <property type="entry name" value="EamA"/>
    <property type="match status" value="2"/>
</dbReference>
<feature type="transmembrane region" description="Helical" evidence="1">
    <location>
        <begin position="217"/>
        <end position="236"/>
    </location>
</feature>
<feature type="domain" description="EamA" evidence="2">
    <location>
        <begin position="39"/>
        <end position="174"/>
    </location>
</feature>
<dbReference type="InterPro" id="IPR000620">
    <property type="entry name" value="EamA_dom"/>
</dbReference>
<keyword evidence="1" id="KW-0472">Membrane</keyword>
<gene>
    <name evidence="3" type="ORF">RY831_25780</name>
</gene>
<dbReference type="PANTHER" id="PTHR22911">
    <property type="entry name" value="ACYL-MALONYL CONDENSING ENZYME-RELATED"/>
    <property type="match status" value="1"/>
</dbReference>
<dbReference type="InterPro" id="IPR037185">
    <property type="entry name" value="EmrE-like"/>
</dbReference>
<feature type="transmembrane region" description="Helical" evidence="1">
    <location>
        <begin position="67"/>
        <end position="85"/>
    </location>
</feature>
<evidence type="ECO:0000313" key="4">
    <source>
        <dbReference type="Proteomes" id="UP001352263"/>
    </source>
</evidence>
<dbReference type="SUPFAM" id="SSF103481">
    <property type="entry name" value="Multidrug resistance efflux transporter EmrE"/>
    <property type="match status" value="2"/>
</dbReference>
<dbReference type="RefSeq" id="WP_326509252.1">
    <property type="nucleotide sequence ID" value="NZ_JAWIIV010000032.1"/>
</dbReference>
<feature type="transmembrane region" description="Helical" evidence="1">
    <location>
        <begin position="106"/>
        <end position="122"/>
    </location>
</feature>
<feature type="transmembrane region" description="Helical" evidence="1">
    <location>
        <begin position="184"/>
        <end position="205"/>
    </location>
</feature>
<feature type="transmembrane region" description="Helical" evidence="1">
    <location>
        <begin position="158"/>
        <end position="178"/>
    </location>
</feature>
<dbReference type="Gene3D" id="1.10.3730.20">
    <property type="match status" value="1"/>
</dbReference>
<evidence type="ECO:0000313" key="3">
    <source>
        <dbReference type="EMBL" id="MEC4722581.1"/>
    </source>
</evidence>
<name>A0ABU6JFY3_9BURK</name>
<feature type="transmembrane region" description="Helical" evidence="1">
    <location>
        <begin position="277"/>
        <end position="297"/>
    </location>
</feature>
<protein>
    <submittedName>
        <fullName evidence="3">DMT family transporter</fullName>
    </submittedName>
</protein>
<evidence type="ECO:0000259" key="2">
    <source>
        <dbReference type="Pfam" id="PF00892"/>
    </source>
</evidence>
<proteinExistence type="predicted"/>
<feature type="transmembrane region" description="Helical" evidence="1">
    <location>
        <begin position="134"/>
        <end position="151"/>
    </location>
</feature>
<feature type="domain" description="EamA" evidence="2">
    <location>
        <begin position="187"/>
        <end position="318"/>
    </location>
</feature>
<keyword evidence="1" id="KW-1133">Transmembrane helix</keyword>
<keyword evidence="4" id="KW-1185">Reference proteome</keyword>
<feature type="transmembrane region" description="Helical" evidence="1">
    <location>
        <begin position="248"/>
        <end position="270"/>
    </location>
</feature>
<comment type="caution">
    <text evidence="3">The sequence shown here is derived from an EMBL/GenBank/DDBJ whole genome shotgun (WGS) entry which is preliminary data.</text>
</comment>
<sequence>MKKQAAPAARVFTSTASASTPPMPIAGREAASIPLIAFAALVLGAAALACGGVFIRHSELPPTASAVYRVGLAAPLLFFLNMFAARKAQQGFPAPQVGIMRGHRRLLAVGFIFSGNLALYHWAMSLTTLANSNLLANLAPIFVVIGGRIFFKQRFSKGFLAGMSMALVGAFVLISARFDLRSAFFHGNLLGVASGMFYGAYLLAVSRMRAEFDTTAVMAWSSLGSFLVLLPAALLMGEQLMPQTLHGWLVLLALALVSHVAGQGMIAYALAKLPAGLSSVTLLIQPVIAAALGWFLLHERLDAAEIVGGLIVLAGIGVARRFS</sequence>
<feature type="transmembrane region" description="Helical" evidence="1">
    <location>
        <begin position="33"/>
        <end position="55"/>
    </location>
</feature>